<dbReference type="InterPro" id="IPR036691">
    <property type="entry name" value="Endo/exonu/phosph_ase_sf"/>
</dbReference>
<feature type="domain" description="Endonuclease/exonuclease/phosphatase" evidence="1">
    <location>
        <begin position="29"/>
        <end position="237"/>
    </location>
</feature>
<evidence type="ECO:0000313" key="3">
    <source>
        <dbReference type="Proteomes" id="UP000095591"/>
    </source>
</evidence>
<organism evidence="2 3">
    <name type="scientific">Parabacteroides distasonis</name>
    <dbReference type="NCBI Taxonomy" id="823"/>
    <lineage>
        <taxon>Bacteria</taxon>
        <taxon>Pseudomonadati</taxon>
        <taxon>Bacteroidota</taxon>
        <taxon>Bacteroidia</taxon>
        <taxon>Bacteroidales</taxon>
        <taxon>Tannerellaceae</taxon>
        <taxon>Parabacteroides</taxon>
    </lineage>
</organism>
<dbReference type="Proteomes" id="UP000095591">
    <property type="component" value="Unassembled WGS sequence"/>
</dbReference>
<dbReference type="PANTHER" id="PTHR14859:SF15">
    <property type="entry name" value="ENDONUCLEASE_EXONUCLEASE_PHOSPHATASE DOMAIN-CONTAINING PROTEIN"/>
    <property type="match status" value="1"/>
</dbReference>
<dbReference type="SUPFAM" id="SSF56219">
    <property type="entry name" value="DNase I-like"/>
    <property type="match status" value="1"/>
</dbReference>
<dbReference type="AlphaFoldDB" id="A0A173VPX5"/>
<dbReference type="GO" id="GO:0006506">
    <property type="term" value="P:GPI anchor biosynthetic process"/>
    <property type="evidence" value="ECO:0007669"/>
    <property type="project" value="TreeGrafter"/>
</dbReference>
<evidence type="ECO:0000313" key="2">
    <source>
        <dbReference type="EMBL" id="CUN28716.1"/>
    </source>
</evidence>
<dbReference type="RefSeq" id="WP_044545679.1">
    <property type="nucleotide sequence ID" value="NZ_CYXP01000008.1"/>
</dbReference>
<dbReference type="PANTHER" id="PTHR14859">
    <property type="entry name" value="CALCOFLUOR WHITE HYPERSENSITIVE PROTEIN PRECURSOR"/>
    <property type="match status" value="1"/>
</dbReference>
<dbReference type="GO" id="GO:0003824">
    <property type="term" value="F:catalytic activity"/>
    <property type="evidence" value="ECO:0007669"/>
    <property type="project" value="InterPro"/>
</dbReference>
<dbReference type="Gene3D" id="3.60.10.10">
    <property type="entry name" value="Endonuclease/exonuclease/phosphatase"/>
    <property type="match status" value="1"/>
</dbReference>
<dbReference type="InterPro" id="IPR051916">
    <property type="entry name" value="GPI-anchor_lipid_remodeler"/>
</dbReference>
<protein>
    <submittedName>
        <fullName evidence="2">Uncharacterized protein conserved in bacteria</fullName>
    </submittedName>
</protein>
<name>A0A173VPX5_PARDI</name>
<reference evidence="2 3" key="1">
    <citation type="submission" date="2015-09" db="EMBL/GenBank/DDBJ databases">
        <authorList>
            <consortium name="Pathogen Informatics"/>
        </authorList>
    </citation>
    <scope>NUCLEOTIDE SEQUENCE [LARGE SCALE GENOMIC DNA]</scope>
    <source>
        <strain evidence="2 3">2789STDY5608872</strain>
    </source>
</reference>
<proteinExistence type="predicted"/>
<dbReference type="GO" id="GO:0016020">
    <property type="term" value="C:membrane"/>
    <property type="evidence" value="ECO:0007669"/>
    <property type="project" value="GOC"/>
</dbReference>
<evidence type="ECO:0000259" key="1">
    <source>
        <dbReference type="Pfam" id="PF03372"/>
    </source>
</evidence>
<dbReference type="EMBL" id="CYXP01000008">
    <property type="protein sequence ID" value="CUN28716.1"/>
    <property type="molecule type" value="Genomic_DNA"/>
</dbReference>
<accession>A0A173VPX5</accession>
<dbReference type="Pfam" id="PF03372">
    <property type="entry name" value="Exo_endo_phos"/>
    <property type="match status" value="1"/>
</dbReference>
<dbReference type="InterPro" id="IPR005135">
    <property type="entry name" value="Endo/exonuclease/phosphatase"/>
</dbReference>
<gene>
    <name evidence="2" type="ORF">ERS852429_03294</name>
</gene>
<sequence>MKRILFLLTIALLNLGSGLCKTRQSLRIMSYNIRIGIGMDQQTNLKRIAEVINKVQPDYVGLQEVDSVCERSGWINQYAELARLTGMYPIFAPATERSKGLYGIAALSRKKPRSYQYIPLPGKEEPRTFLCLEYPNYTLCNTHFSLDPDSRLASIRLINETMKSENKPILITGDFNMEPDSKEFKAMKQTWRLLSDPTLETYPSDHPRLRLDYIFGDLRHEFRIINDQVIDIQSSDHLPIYIDVLF</sequence>